<dbReference type="Gene3D" id="3.90.1150.130">
    <property type="match status" value="1"/>
</dbReference>
<evidence type="ECO:0000313" key="4">
    <source>
        <dbReference type="Proteomes" id="UP000322976"/>
    </source>
</evidence>
<gene>
    <name evidence="3" type="ORF">FWJ32_11310</name>
</gene>
<keyword evidence="3" id="KW-0032">Aminotransferase</keyword>
<dbReference type="GO" id="GO:0003961">
    <property type="term" value="F:O-acetylhomoserine aminocarboxypropyltransferase activity"/>
    <property type="evidence" value="ECO:0007669"/>
    <property type="project" value="TreeGrafter"/>
</dbReference>
<sequence>MKTFPLEFLTLNEAKELQFKLVDTITRHFTGTDFLSMGDLGVVPGYGRPTVTSKVESVIADFFGSEDAVLVRGAGTGAIRFALQALLKPGDRVLIHDAPVYSTTATTMEYMGLELIRADMNDTEAVLEALSEDIKAVYIQHSRQKSSDRYDMYELIEAIRDASNVPIITDENYTVLKTRYIGTQVGANASCFSCFKLLGPEGIGCIVCDKNVADRIREMNYSGGGQVQGHEAMEALRSMIYVPVMVAIQAEEINKVADAINSGMIEGAKAAYITNAQSRTILVELCEPISAKVIKEADRLGAATHPVGAESRYEATPMFYRASGTFIKDNPEIKDYMIRVNPMRAGSETVLRILKEAIEKAR</sequence>
<comment type="caution">
    <text evidence="3">The sequence shown here is derived from an EMBL/GenBank/DDBJ whole genome shotgun (WGS) entry which is preliminary data.</text>
</comment>
<name>A0A5D8Q9V9_9THEO</name>
<dbReference type="PANTHER" id="PTHR43797:SF2">
    <property type="entry name" value="HOMOCYSTEINE_CYSTEINE SYNTHASE"/>
    <property type="match status" value="1"/>
</dbReference>
<accession>A0A5D8Q9V9</accession>
<dbReference type="Gene3D" id="3.40.640.10">
    <property type="entry name" value="Type I PLP-dependent aspartate aminotransferase-like (Major domain)"/>
    <property type="match status" value="1"/>
</dbReference>
<dbReference type="PANTHER" id="PTHR43797">
    <property type="entry name" value="HOMOCYSTEINE/CYSTEINE SYNTHASE"/>
    <property type="match status" value="1"/>
</dbReference>
<protein>
    <submittedName>
        <fullName evidence="3">Aminotransferase class V-fold PLP-dependent enzyme</fullName>
    </submittedName>
</protein>
<dbReference type="GO" id="GO:0071269">
    <property type="term" value="P:L-homocysteine biosynthetic process"/>
    <property type="evidence" value="ECO:0007669"/>
    <property type="project" value="TreeGrafter"/>
</dbReference>
<dbReference type="InterPro" id="IPR054718">
    <property type="entry name" value="YhfS-like_C"/>
</dbReference>
<keyword evidence="4" id="KW-1185">Reference proteome</keyword>
<evidence type="ECO:0000259" key="2">
    <source>
        <dbReference type="Pfam" id="PF22475"/>
    </source>
</evidence>
<dbReference type="Pfam" id="PF00266">
    <property type="entry name" value="Aminotran_5"/>
    <property type="match status" value="1"/>
</dbReference>
<dbReference type="EMBL" id="VTPS01000020">
    <property type="protein sequence ID" value="TZE80974.1"/>
    <property type="molecule type" value="Genomic_DNA"/>
</dbReference>
<dbReference type="GO" id="GO:0006535">
    <property type="term" value="P:cysteine biosynthetic process from serine"/>
    <property type="evidence" value="ECO:0007669"/>
    <property type="project" value="TreeGrafter"/>
</dbReference>
<dbReference type="GO" id="GO:0008483">
    <property type="term" value="F:transaminase activity"/>
    <property type="evidence" value="ECO:0007669"/>
    <property type="project" value="UniProtKB-KW"/>
</dbReference>
<evidence type="ECO:0000313" key="3">
    <source>
        <dbReference type="EMBL" id="TZE80974.1"/>
    </source>
</evidence>
<dbReference type="SUPFAM" id="SSF53383">
    <property type="entry name" value="PLP-dependent transferases"/>
    <property type="match status" value="1"/>
</dbReference>
<dbReference type="InterPro" id="IPR000192">
    <property type="entry name" value="Aminotrans_V_dom"/>
</dbReference>
<reference evidence="3 4" key="1">
    <citation type="submission" date="2019-08" db="EMBL/GenBank/DDBJ databases">
        <title>Calorimonas adulescens gen. nov., sp. nov., an anaerobic thermophilic bacterium from Sakhalin hot spring.</title>
        <authorList>
            <person name="Khomyakova M.A."/>
            <person name="Merkel A.Y."/>
            <person name="Novikov A."/>
            <person name="Bonch-Osmolovskaya E.A."/>
            <person name="Slobodkin A.I."/>
        </authorList>
    </citation>
    <scope>NUCLEOTIDE SEQUENCE [LARGE SCALE GENOMIC DNA]</scope>
    <source>
        <strain evidence="3 4">A05MB</strain>
    </source>
</reference>
<evidence type="ECO:0000259" key="1">
    <source>
        <dbReference type="Pfam" id="PF00266"/>
    </source>
</evidence>
<dbReference type="Proteomes" id="UP000322976">
    <property type="component" value="Unassembled WGS sequence"/>
</dbReference>
<proteinExistence type="predicted"/>
<feature type="domain" description="YhfS-like C-terminal" evidence="2">
    <location>
        <begin position="255"/>
        <end position="354"/>
    </location>
</feature>
<dbReference type="InterPro" id="IPR015421">
    <property type="entry name" value="PyrdxlP-dep_Trfase_major"/>
</dbReference>
<feature type="domain" description="Aminotransferase class V" evidence="1">
    <location>
        <begin position="54"/>
        <end position="224"/>
    </location>
</feature>
<dbReference type="Pfam" id="PF22475">
    <property type="entry name" value="YhfS-like_C"/>
    <property type="match status" value="1"/>
</dbReference>
<dbReference type="RefSeq" id="WP_149546063.1">
    <property type="nucleotide sequence ID" value="NZ_VTPS01000020.1"/>
</dbReference>
<dbReference type="InterPro" id="IPR015424">
    <property type="entry name" value="PyrdxlP-dep_Trfase"/>
</dbReference>
<organism evidence="3 4">
    <name type="scientific">Calorimonas adulescens</name>
    <dbReference type="NCBI Taxonomy" id="2606906"/>
    <lineage>
        <taxon>Bacteria</taxon>
        <taxon>Bacillati</taxon>
        <taxon>Bacillota</taxon>
        <taxon>Clostridia</taxon>
        <taxon>Thermoanaerobacterales</taxon>
        <taxon>Thermoanaerobacteraceae</taxon>
        <taxon>Calorimonas</taxon>
    </lineage>
</organism>
<dbReference type="GO" id="GO:0005737">
    <property type="term" value="C:cytoplasm"/>
    <property type="evidence" value="ECO:0007669"/>
    <property type="project" value="TreeGrafter"/>
</dbReference>
<dbReference type="AlphaFoldDB" id="A0A5D8Q9V9"/>
<dbReference type="GO" id="GO:0004124">
    <property type="term" value="F:cysteine synthase activity"/>
    <property type="evidence" value="ECO:0007669"/>
    <property type="project" value="TreeGrafter"/>
</dbReference>
<keyword evidence="3" id="KW-0808">Transferase</keyword>
<dbReference type="InterPro" id="IPR006235">
    <property type="entry name" value="OAc-hSer/O-AcSer_sulfhydrylase"/>
</dbReference>